<dbReference type="Proteomes" id="UP000821866">
    <property type="component" value="Chromosome 1"/>
</dbReference>
<dbReference type="InterPro" id="IPR038377">
    <property type="entry name" value="Na/Glc_symporter_sf"/>
</dbReference>
<feature type="compositionally biased region" description="Polar residues" evidence="13">
    <location>
        <begin position="658"/>
        <end position="669"/>
    </location>
</feature>
<keyword evidence="7 14" id="KW-1133">Transmembrane helix</keyword>
<evidence type="ECO:0000256" key="13">
    <source>
        <dbReference type="SAM" id="MobiDB-lite"/>
    </source>
</evidence>
<evidence type="ECO:0000256" key="6">
    <source>
        <dbReference type="ARBA" id="ARBA00022979"/>
    </source>
</evidence>
<gene>
    <name evidence="15" type="ORF">HPB51_005533</name>
</gene>
<feature type="region of interest" description="Disordered" evidence="13">
    <location>
        <begin position="573"/>
        <end position="677"/>
    </location>
</feature>
<evidence type="ECO:0000256" key="7">
    <source>
        <dbReference type="ARBA" id="ARBA00022989"/>
    </source>
</evidence>
<feature type="compositionally biased region" description="Low complexity" evidence="13">
    <location>
        <begin position="602"/>
        <end position="621"/>
    </location>
</feature>
<dbReference type="CDD" id="cd11474">
    <property type="entry name" value="SLC5sbd_CHT"/>
    <property type="match status" value="1"/>
</dbReference>
<evidence type="ECO:0000256" key="12">
    <source>
        <dbReference type="ARBA" id="ARBA00023201"/>
    </source>
</evidence>
<feature type="transmembrane region" description="Helical" evidence="14">
    <location>
        <begin position="313"/>
        <end position="338"/>
    </location>
</feature>
<dbReference type="InterPro" id="IPR001734">
    <property type="entry name" value="Na/solute_symporter"/>
</dbReference>
<dbReference type="EMBL" id="JABSTU010000001">
    <property type="protein sequence ID" value="KAH8039287.1"/>
    <property type="molecule type" value="Genomic_DNA"/>
</dbReference>
<feature type="transmembrane region" description="Helical" evidence="14">
    <location>
        <begin position="366"/>
        <end position="387"/>
    </location>
</feature>
<keyword evidence="5" id="KW-0769">Symport</keyword>
<evidence type="ECO:0000256" key="14">
    <source>
        <dbReference type="SAM" id="Phobius"/>
    </source>
</evidence>
<protein>
    <submittedName>
        <fullName evidence="15">Uncharacterized protein</fullName>
    </submittedName>
</protein>
<feature type="transmembrane region" description="Helical" evidence="14">
    <location>
        <begin position="421"/>
        <end position="441"/>
    </location>
</feature>
<dbReference type="GO" id="GO:0005307">
    <property type="term" value="F:choline:sodium symporter activity"/>
    <property type="evidence" value="ECO:0007669"/>
    <property type="project" value="TreeGrafter"/>
</dbReference>
<reference evidence="15" key="1">
    <citation type="journal article" date="2020" name="Cell">
        <title>Large-Scale Comparative Analyses of Tick Genomes Elucidate Their Genetic Diversity and Vector Capacities.</title>
        <authorList>
            <consortium name="Tick Genome and Microbiome Consortium (TIGMIC)"/>
            <person name="Jia N."/>
            <person name="Wang J."/>
            <person name="Shi W."/>
            <person name="Du L."/>
            <person name="Sun Y."/>
            <person name="Zhan W."/>
            <person name="Jiang J.F."/>
            <person name="Wang Q."/>
            <person name="Zhang B."/>
            <person name="Ji P."/>
            <person name="Bell-Sakyi L."/>
            <person name="Cui X.M."/>
            <person name="Yuan T.T."/>
            <person name="Jiang B.G."/>
            <person name="Yang W.F."/>
            <person name="Lam T.T."/>
            <person name="Chang Q.C."/>
            <person name="Ding S.J."/>
            <person name="Wang X.J."/>
            <person name="Zhu J.G."/>
            <person name="Ruan X.D."/>
            <person name="Zhao L."/>
            <person name="Wei J.T."/>
            <person name="Ye R.Z."/>
            <person name="Que T.C."/>
            <person name="Du C.H."/>
            <person name="Zhou Y.H."/>
            <person name="Cheng J.X."/>
            <person name="Dai P.F."/>
            <person name="Guo W.B."/>
            <person name="Han X.H."/>
            <person name="Huang E.J."/>
            <person name="Li L.F."/>
            <person name="Wei W."/>
            <person name="Gao Y.C."/>
            <person name="Liu J.Z."/>
            <person name="Shao H.Z."/>
            <person name="Wang X."/>
            <person name="Wang C.C."/>
            <person name="Yang T.C."/>
            <person name="Huo Q.B."/>
            <person name="Li W."/>
            <person name="Chen H.Y."/>
            <person name="Chen S.E."/>
            <person name="Zhou L.G."/>
            <person name="Ni X.B."/>
            <person name="Tian J.H."/>
            <person name="Sheng Y."/>
            <person name="Liu T."/>
            <person name="Pan Y.S."/>
            <person name="Xia L.Y."/>
            <person name="Li J."/>
            <person name="Zhao F."/>
            <person name="Cao W.C."/>
        </authorList>
    </citation>
    <scope>NUCLEOTIDE SEQUENCE</scope>
    <source>
        <strain evidence="15">Rmic-2018</strain>
    </source>
</reference>
<keyword evidence="10 14" id="KW-0472">Membrane</keyword>
<sequence>MPTIEALSVPIAAAIAEAVEKAMERIAGNLCESLAQILSNQMAQMLGTAENNLSAPRNISGSSEFAKEYDSATPQQATEALHIRDSPEISKKYGSDTPQQPTVAADSVEEATWVGGGYLNGTADAVFNYDLLHTYAPFGYSISLLLGAFFFAGKMRLTDAVTMLDPFQRHYGRWMGLLLALPAVGSEVIWSAAILYALEETASAINDVGNYMFVFTSAVVTFIYTSLGGIYSVVYTDALQLSMCALGMFACLPFCLRTQFAGQVGPPHDDWLGSLPSSEWGPTIDVVLMTTLGGIPWQAYFQQVLSTQNPYNAKMLSFVGALGSFALTVPPVIIAGAARGTNFTSAGYNGTFNLRPEDRASVLPFALYYMSPMWTSVAGLLGITAAIMSSVDSSMLAASTLITHLYRTLVRPMASELETTVVFRFMVWTTGAIAVNTSLYVTSVFKTWTLCSDMAYVLLFPQLLCVFYFKNITNAYGAVAAFVVGFVLRVLCGEPLARIPAVLRFPDYDEAAGQRFPFRTFCMASSVLVLLIVSRLAATAFRQALLSPSSDVFGCFQARLDADNSRMVALTDQERTMPSVGKVSPSEAFTPTSHGTVEESKTTQTSLATPPTATSPLETSALPWKTQPKPSEEVVKSDLIDAGKTQPKPEQRMDKRPISTSGRASSSVSPKRGGALREELKRETDVRFSLRFGVWCDDATAGVVTFRDVFMTYHHVAPPHIRCGEHQTGQIFLSQRRTAALQQPITARAYEWRHDAGGAISLSPLPSPVFQGSGRVDGAVRAWIADIADCGGVTNIEYVCFPGDVIIFRIE</sequence>
<evidence type="ECO:0000256" key="4">
    <source>
        <dbReference type="ARBA" id="ARBA00022692"/>
    </source>
</evidence>
<dbReference type="Gene3D" id="1.20.1730.10">
    <property type="entry name" value="Sodium/glucose cotransporter"/>
    <property type="match status" value="1"/>
</dbReference>
<evidence type="ECO:0000256" key="5">
    <source>
        <dbReference type="ARBA" id="ARBA00022847"/>
    </source>
</evidence>
<dbReference type="InterPro" id="IPR052244">
    <property type="entry name" value="Choline_transporter"/>
</dbReference>
<feature type="transmembrane region" description="Helical" evidence="14">
    <location>
        <begin position="174"/>
        <end position="198"/>
    </location>
</feature>
<keyword evidence="8" id="KW-0915">Sodium</keyword>
<dbReference type="AlphaFoldDB" id="A0A9J6EYB7"/>
<comment type="subcellular location">
    <subcellularLocation>
        <location evidence="1">Membrane</location>
        <topology evidence="1">Multi-pass membrane protein</topology>
    </subcellularLocation>
</comment>
<evidence type="ECO:0000256" key="1">
    <source>
        <dbReference type="ARBA" id="ARBA00004141"/>
    </source>
</evidence>
<evidence type="ECO:0000313" key="15">
    <source>
        <dbReference type="EMBL" id="KAH8039287.1"/>
    </source>
</evidence>
<reference evidence="15" key="2">
    <citation type="submission" date="2021-09" db="EMBL/GenBank/DDBJ databases">
        <authorList>
            <person name="Jia N."/>
            <person name="Wang J."/>
            <person name="Shi W."/>
            <person name="Du L."/>
            <person name="Sun Y."/>
            <person name="Zhan W."/>
            <person name="Jiang J."/>
            <person name="Wang Q."/>
            <person name="Zhang B."/>
            <person name="Ji P."/>
            <person name="Sakyi L.B."/>
            <person name="Cui X."/>
            <person name="Yuan T."/>
            <person name="Jiang B."/>
            <person name="Yang W."/>
            <person name="Lam T.T.-Y."/>
            <person name="Chang Q."/>
            <person name="Ding S."/>
            <person name="Wang X."/>
            <person name="Zhu J."/>
            <person name="Ruan X."/>
            <person name="Zhao L."/>
            <person name="Wei J."/>
            <person name="Que T."/>
            <person name="Du C."/>
            <person name="Cheng J."/>
            <person name="Dai P."/>
            <person name="Han X."/>
            <person name="Huang E."/>
            <person name="Gao Y."/>
            <person name="Liu J."/>
            <person name="Shao H."/>
            <person name="Ye R."/>
            <person name="Li L."/>
            <person name="Wei W."/>
            <person name="Wang X."/>
            <person name="Wang C."/>
            <person name="Huo Q."/>
            <person name="Li W."/>
            <person name="Guo W."/>
            <person name="Chen H."/>
            <person name="Chen S."/>
            <person name="Zhou L."/>
            <person name="Zhou L."/>
            <person name="Ni X."/>
            <person name="Tian J."/>
            <person name="Zhou Y."/>
            <person name="Sheng Y."/>
            <person name="Liu T."/>
            <person name="Pan Y."/>
            <person name="Xia L."/>
            <person name="Li J."/>
            <person name="Zhao F."/>
            <person name="Cao W."/>
        </authorList>
    </citation>
    <scope>NUCLEOTIDE SEQUENCE</scope>
    <source>
        <strain evidence="15">Rmic-2018</strain>
        <tissue evidence="15">Larvae</tissue>
    </source>
</reference>
<evidence type="ECO:0000313" key="16">
    <source>
        <dbReference type="Proteomes" id="UP000821866"/>
    </source>
</evidence>
<feature type="compositionally biased region" description="Basic and acidic residues" evidence="13">
    <location>
        <begin position="630"/>
        <end position="657"/>
    </location>
</feature>
<evidence type="ECO:0000256" key="8">
    <source>
        <dbReference type="ARBA" id="ARBA00023053"/>
    </source>
</evidence>
<evidence type="ECO:0000256" key="9">
    <source>
        <dbReference type="ARBA" id="ARBA00023065"/>
    </source>
</evidence>
<organism evidence="15 16">
    <name type="scientific">Rhipicephalus microplus</name>
    <name type="common">Cattle tick</name>
    <name type="synonym">Boophilus microplus</name>
    <dbReference type="NCBI Taxonomy" id="6941"/>
    <lineage>
        <taxon>Eukaryota</taxon>
        <taxon>Metazoa</taxon>
        <taxon>Ecdysozoa</taxon>
        <taxon>Arthropoda</taxon>
        <taxon>Chelicerata</taxon>
        <taxon>Arachnida</taxon>
        <taxon>Acari</taxon>
        <taxon>Parasitiformes</taxon>
        <taxon>Ixodida</taxon>
        <taxon>Ixodoidea</taxon>
        <taxon>Ixodidae</taxon>
        <taxon>Rhipicephalinae</taxon>
        <taxon>Rhipicephalus</taxon>
        <taxon>Boophilus</taxon>
    </lineage>
</organism>
<accession>A0A9J6EYB7</accession>
<comment type="caution">
    <text evidence="15">The sequence shown here is derived from an EMBL/GenBank/DDBJ whole genome shotgun (WGS) entry which is preliminary data.</text>
</comment>
<proteinExistence type="inferred from homology"/>
<dbReference type="PANTHER" id="PTHR45897">
    <property type="entry name" value="HIGH-AFFINITY CHOLINE TRANSPORTER 1"/>
    <property type="match status" value="1"/>
</dbReference>
<feature type="transmembrane region" description="Helical" evidence="14">
    <location>
        <begin position="135"/>
        <end position="153"/>
    </location>
</feature>
<feature type="transmembrane region" description="Helical" evidence="14">
    <location>
        <begin position="210"/>
        <end position="234"/>
    </location>
</feature>
<dbReference type="VEuPathDB" id="VectorBase:LOC119161437"/>
<keyword evidence="11" id="KW-0325">Glycoprotein</keyword>
<evidence type="ECO:0000256" key="3">
    <source>
        <dbReference type="ARBA" id="ARBA00022448"/>
    </source>
</evidence>
<keyword evidence="9" id="KW-0406">Ion transport</keyword>
<name>A0A9J6EYB7_RHIMP</name>
<evidence type="ECO:0000256" key="11">
    <source>
        <dbReference type="ARBA" id="ARBA00023180"/>
    </source>
</evidence>
<keyword evidence="16" id="KW-1185">Reference proteome</keyword>
<dbReference type="GO" id="GO:0005886">
    <property type="term" value="C:plasma membrane"/>
    <property type="evidence" value="ECO:0007669"/>
    <property type="project" value="TreeGrafter"/>
</dbReference>
<evidence type="ECO:0000256" key="10">
    <source>
        <dbReference type="ARBA" id="ARBA00023136"/>
    </source>
</evidence>
<dbReference type="GO" id="GO:0008292">
    <property type="term" value="P:acetylcholine biosynthetic process"/>
    <property type="evidence" value="ECO:0007669"/>
    <property type="project" value="TreeGrafter"/>
</dbReference>
<keyword evidence="4 14" id="KW-0812">Transmembrane</keyword>
<dbReference type="Pfam" id="PF00474">
    <property type="entry name" value="SSF"/>
    <property type="match status" value="2"/>
</dbReference>
<feature type="transmembrane region" description="Helical" evidence="14">
    <location>
        <begin position="241"/>
        <end position="260"/>
    </location>
</feature>
<dbReference type="PROSITE" id="PS50283">
    <property type="entry name" value="NA_SOLUT_SYMP_3"/>
    <property type="match status" value="1"/>
</dbReference>
<comment type="similarity">
    <text evidence="2">Belongs to the sodium:solute symporter (SSF) (TC 2.A.21) family.</text>
</comment>
<keyword evidence="6" id="KW-0530">Neurotransmitter biosynthesis</keyword>
<feature type="transmembrane region" description="Helical" evidence="14">
    <location>
        <begin position="476"/>
        <end position="496"/>
    </location>
</feature>
<keyword evidence="3" id="KW-0813">Transport</keyword>
<dbReference type="PANTHER" id="PTHR45897:SF4">
    <property type="entry name" value="HIGH-AFFINITY CHOLINE TRANSPORTER 1"/>
    <property type="match status" value="1"/>
</dbReference>
<evidence type="ECO:0000256" key="2">
    <source>
        <dbReference type="ARBA" id="ARBA00006434"/>
    </source>
</evidence>
<keyword evidence="12" id="KW-0739">Sodium transport</keyword>